<reference evidence="1 2" key="1">
    <citation type="journal article" date="2017" name="Genome Announc.">
        <title>Genome sequence of the saprophytic ascomycete Epicoccum nigrum ICMP 19927 strain isolated from New Zealand.</title>
        <authorList>
            <person name="Fokin M."/>
            <person name="Fleetwood D."/>
            <person name="Weir B.S."/>
            <person name="Villas-Boas S.G."/>
        </authorList>
    </citation>
    <scope>NUCLEOTIDE SEQUENCE [LARGE SCALE GENOMIC DNA]</scope>
    <source>
        <strain evidence="1 2">ICMP 19927</strain>
    </source>
</reference>
<proteinExistence type="predicted"/>
<protein>
    <submittedName>
        <fullName evidence="1">Uncharacterized protein</fullName>
    </submittedName>
</protein>
<accession>A0A1Y2MD57</accession>
<keyword evidence="2" id="KW-1185">Reference proteome</keyword>
<dbReference type="AlphaFoldDB" id="A0A1Y2MD57"/>
<gene>
    <name evidence="1" type="ORF">B5807_01131</name>
</gene>
<evidence type="ECO:0000313" key="1">
    <source>
        <dbReference type="EMBL" id="OSS54065.1"/>
    </source>
</evidence>
<dbReference type="EMBL" id="KZ107838">
    <property type="protein sequence ID" value="OSS54065.1"/>
    <property type="molecule type" value="Genomic_DNA"/>
</dbReference>
<evidence type="ECO:0000313" key="2">
    <source>
        <dbReference type="Proteomes" id="UP000193240"/>
    </source>
</evidence>
<dbReference type="Pfam" id="PF07217">
    <property type="entry name" value="Het-C"/>
    <property type="match status" value="1"/>
</dbReference>
<name>A0A1Y2MD57_EPING</name>
<sequence length="178" mass="19529">MIDYILTILHHPAFARDKNELQMYMFQAVETLWNAHEEGQRVTMRDKLSKESARKYFEQHDHTIQASDFRGLNKRCYQHGFVFEGSQPELAPPPDKSLLGKTKELIEDASKGLDGAGRAIIDGTAEVINVVGDTANIAVDTVGDGLNAAGRGIEEGANAIGNEVADVGRKIGNSFGDW</sequence>
<dbReference type="InParanoid" id="A0A1Y2MD57"/>
<organism evidence="1 2">
    <name type="scientific">Epicoccum nigrum</name>
    <name type="common">Soil fungus</name>
    <name type="synonym">Epicoccum purpurascens</name>
    <dbReference type="NCBI Taxonomy" id="105696"/>
    <lineage>
        <taxon>Eukaryota</taxon>
        <taxon>Fungi</taxon>
        <taxon>Dikarya</taxon>
        <taxon>Ascomycota</taxon>
        <taxon>Pezizomycotina</taxon>
        <taxon>Dothideomycetes</taxon>
        <taxon>Pleosporomycetidae</taxon>
        <taxon>Pleosporales</taxon>
        <taxon>Pleosporineae</taxon>
        <taxon>Didymellaceae</taxon>
        <taxon>Epicoccum</taxon>
    </lineage>
</organism>
<dbReference type="Proteomes" id="UP000193240">
    <property type="component" value="Unassembled WGS sequence"/>
</dbReference>
<dbReference type="InterPro" id="IPR010816">
    <property type="entry name" value="Het-C"/>
</dbReference>